<reference evidence="2" key="1">
    <citation type="journal article" date="2019" name="Int. J. Syst. Evol. Microbiol.">
        <title>The Global Catalogue of Microorganisms (GCM) 10K type strain sequencing project: providing services to taxonomists for standard genome sequencing and annotation.</title>
        <authorList>
            <consortium name="The Broad Institute Genomics Platform"/>
            <consortium name="The Broad Institute Genome Sequencing Center for Infectious Disease"/>
            <person name="Wu L."/>
            <person name="Ma J."/>
        </authorList>
    </citation>
    <scope>NUCLEOTIDE SEQUENCE [LARGE SCALE GENOMIC DNA]</scope>
    <source>
        <strain evidence="2">CCUG 63682</strain>
    </source>
</reference>
<evidence type="ECO:0000313" key="1">
    <source>
        <dbReference type="EMBL" id="MFC4722841.1"/>
    </source>
</evidence>
<dbReference type="EMBL" id="JBHSGP010000014">
    <property type="protein sequence ID" value="MFC4722841.1"/>
    <property type="molecule type" value="Genomic_DNA"/>
</dbReference>
<gene>
    <name evidence="1" type="ORF">ACFO5O_10950</name>
</gene>
<evidence type="ECO:0000313" key="2">
    <source>
        <dbReference type="Proteomes" id="UP001595953"/>
    </source>
</evidence>
<accession>A0ABV9N464</accession>
<comment type="caution">
    <text evidence="1">The sequence shown here is derived from an EMBL/GenBank/DDBJ whole genome shotgun (WGS) entry which is preliminary data.</text>
</comment>
<organism evidence="1 2">
    <name type="scientific">Geojedonia litorea</name>
    <dbReference type="NCBI Taxonomy" id="1268269"/>
    <lineage>
        <taxon>Bacteria</taxon>
        <taxon>Pseudomonadati</taxon>
        <taxon>Bacteroidota</taxon>
        <taxon>Flavobacteriia</taxon>
        <taxon>Flavobacteriales</taxon>
        <taxon>Flavobacteriaceae</taxon>
        <taxon>Geojedonia</taxon>
    </lineage>
</organism>
<dbReference type="RefSeq" id="WP_387963700.1">
    <property type="nucleotide sequence ID" value="NZ_JBHSGP010000014.1"/>
</dbReference>
<proteinExistence type="predicted"/>
<dbReference type="Proteomes" id="UP001595953">
    <property type="component" value="Unassembled WGS sequence"/>
</dbReference>
<sequence>MEASNNILAEISRLTIYIEENYPELTKYLEENPLTISGNSSSQGNLDDKALSDYLNSLKSLVETYKKQH</sequence>
<name>A0ABV9N464_9FLAO</name>
<keyword evidence="2" id="KW-1185">Reference proteome</keyword>
<protein>
    <submittedName>
        <fullName evidence="1">Uncharacterized protein</fullName>
    </submittedName>
</protein>